<evidence type="ECO:0000256" key="2">
    <source>
        <dbReference type="ARBA" id="ARBA00011073"/>
    </source>
</evidence>
<dbReference type="Pfam" id="PF10354">
    <property type="entry name" value="BMT5-like"/>
    <property type="match status" value="1"/>
</dbReference>
<dbReference type="EMBL" id="RCHU01000225">
    <property type="protein sequence ID" value="TKS10646.1"/>
    <property type="molecule type" value="Genomic_DNA"/>
</dbReference>
<reference evidence="6" key="1">
    <citation type="submission" date="2018-10" db="EMBL/GenBank/DDBJ databases">
        <title>Population genomic analysis revealed the cold adaptation of white poplar.</title>
        <authorList>
            <person name="Liu Y.-J."/>
        </authorList>
    </citation>
    <scope>NUCLEOTIDE SEQUENCE [LARGE SCALE GENOMIC DNA]</scope>
    <source>
        <strain evidence="6">PAL-ZL1</strain>
    </source>
</reference>
<dbReference type="Pfam" id="PF05922">
    <property type="entry name" value="Inhibitor_I9"/>
    <property type="match status" value="1"/>
</dbReference>
<protein>
    <recommendedName>
        <fullName evidence="7">Inhibitor I9 domain-containing protein</fullName>
    </recommendedName>
</protein>
<feature type="domain" description="Inhibitor I9" evidence="4">
    <location>
        <begin position="19"/>
        <end position="66"/>
    </location>
</feature>
<dbReference type="GO" id="GO:0070042">
    <property type="term" value="F:rRNA (uridine-N3-)-methyltransferase activity"/>
    <property type="evidence" value="ECO:0007669"/>
    <property type="project" value="InterPro"/>
</dbReference>
<keyword evidence="3" id="KW-0732">Signal</keyword>
<dbReference type="GO" id="GO:0070475">
    <property type="term" value="P:rRNA base methylation"/>
    <property type="evidence" value="ECO:0007669"/>
    <property type="project" value="InterPro"/>
</dbReference>
<feature type="domain" description="25S rRNA (uridine-N(3))-methyltransferase BMT5-like" evidence="5">
    <location>
        <begin position="124"/>
        <end position="181"/>
    </location>
</feature>
<organism evidence="6">
    <name type="scientific">Populus alba</name>
    <name type="common">White poplar</name>
    <dbReference type="NCBI Taxonomy" id="43335"/>
    <lineage>
        <taxon>Eukaryota</taxon>
        <taxon>Viridiplantae</taxon>
        <taxon>Streptophyta</taxon>
        <taxon>Embryophyta</taxon>
        <taxon>Tracheophyta</taxon>
        <taxon>Spermatophyta</taxon>
        <taxon>Magnoliopsida</taxon>
        <taxon>eudicotyledons</taxon>
        <taxon>Gunneridae</taxon>
        <taxon>Pentapetalae</taxon>
        <taxon>rosids</taxon>
        <taxon>fabids</taxon>
        <taxon>Malpighiales</taxon>
        <taxon>Salicaceae</taxon>
        <taxon>Saliceae</taxon>
        <taxon>Populus</taxon>
    </lineage>
</organism>
<evidence type="ECO:0000256" key="3">
    <source>
        <dbReference type="ARBA" id="ARBA00022729"/>
    </source>
</evidence>
<gene>
    <name evidence="6" type="ORF">D5086_0000081160</name>
</gene>
<dbReference type="AlphaFoldDB" id="A0A4V6AAJ3"/>
<accession>A0A4V6AAJ3</accession>
<comment type="subcellular location">
    <subcellularLocation>
        <location evidence="1">Secreted</location>
    </subcellularLocation>
</comment>
<comment type="similarity">
    <text evidence="2">Belongs to the peptidase S8 family.</text>
</comment>
<dbReference type="PANTHER" id="PTHR10795">
    <property type="entry name" value="PROPROTEIN CONVERTASE SUBTILISIN/KEXIN"/>
    <property type="match status" value="1"/>
</dbReference>
<dbReference type="InterPro" id="IPR019446">
    <property type="entry name" value="BMT5-like"/>
</dbReference>
<dbReference type="Gene3D" id="3.30.70.80">
    <property type="entry name" value="Peptidase S8 propeptide/proteinase inhibitor I9"/>
    <property type="match status" value="1"/>
</dbReference>
<dbReference type="InterPro" id="IPR037045">
    <property type="entry name" value="S8pro/Inhibitor_I9_sf"/>
</dbReference>
<evidence type="ECO:0008006" key="7">
    <source>
        <dbReference type="Google" id="ProtNLM"/>
    </source>
</evidence>
<dbReference type="GO" id="GO:0005576">
    <property type="term" value="C:extracellular region"/>
    <property type="evidence" value="ECO:0007669"/>
    <property type="project" value="UniProtKB-SubCell"/>
</dbReference>
<dbReference type="InterPro" id="IPR010259">
    <property type="entry name" value="S8pro/Inhibitor_I9"/>
</dbReference>
<evidence type="ECO:0000313" key="6">
    <source>
        <dbReference type="EMBL" id="TKS10646.1"/>
    </source>
</evidence>
<evidence type="ECO:0000259" key="4">
    <source>
        <dbReference type="Pfam" id="PF05922"/>
    </source>
</evidence>
<proteinExistence type="inferred from homology"/>
<comment type="caution">
    <text evidence="6">The sequence shown here is derived from an EMBL/GenBank/DDBJ whole genome shotgun (WGS) entry which is preliminary data.</text>
</comment>
<name>A0A4V6AAJ3_POPAL</name>
<evidence type="ECO:0000256" key="1">
    <source>
        <dbReference type="ARBA" id="ARBA00004613"/>
    </source>
</evidence>
<dbReference type="InterPro" id="IPR045051">
    <property type="entry name" value="SBT"/>
</dbReference>
<evidence type="ECO:0000259" key="5">
    <source>
        <dbReference type="Pfam" id="PF10354"/>
    </source>
</evidence>
<sequence>MNDGKFKLVAGKCMFLSKEKAKEKIFYSYTNSINGFAAVLEEEEASALAKHPDVVSVFLNKARKLHTTHSWSFLGLEKDGVVPPSSLWKKARYGEDAIIGNLDTVPSKWRGICQNATKEGVPCNRMHKELVGNFFGNANDMLQAYGEIHVTPKTSPPFCHWNILERDDFKMEDYPGYSNKRGEGDRCDQHFPLGE</sequence>